<keyword evidence="4 7" id="KW-0328">Glycosyltransferase</keyword>
<feature type="binding site" evidence="8">
    <location>
        <position position="217"/>
    </location>
    <ligand>
        <name>phosphate</name>
        <dbReference type="ChEBI" id="CHEBI:43474"/>
    </ligand>
</feature>
<evidence type="ECO:0000256" key="8">
    <source>
        <dbReference type="PIRSR" id="PIRSR000477-2"/>
    </source>
</evidence>
<feature type="binding site" evidence="8">
    <location>
        <position position="35"/>
    </location>
    <ligand>
        <name>phosphate</name>
        <dbReference type="ChEBI" id="CHEBI:43474"/>
    </ligand>
</feature>
<comment type="caution">
    <text evidence="10">The sequence shown here is derived from an EMBL/GenBank/DDBJ whole genome shotgun (WGS) entry which is preliminary data.</text>
</comment>
<dbReference type="PANTHER" id="PTHR11904:SF9">
    <property type="entry name" value="PURINE NUCLEOSIDE PHOSPHORYLASE-RELATED"/>
    <property type="match status" value="1"/>
</dbReference>
<protein>
    <recommendedName>
        <fullName evidence="7">Purine nucleoside phosphorylase</fullName>
        <ecNumber evidence="7">2.4.2.1</ecNumber>
    </recommendedName>
    <alternativeName>
        <fullName evidence="7">Inosine-guanosine phosphorylase</fullName>
    </alternativeName>
</protein>
<dbReference type="GO" id="GO:0004731">
    <property type="term" value="F:purine-nucleoside phosphorylase activity"/>
    <property type="evidence" value="ECO:0007669"/>
    <property type="project" value="UniProtKB-EC"/>
</dbReference>
<comment type="similarity">
    <text evidence="3 7">Belongs to the PNP/MTAP phosphorylase family.</text>
</comment>
<dbReference type="EC" id="2.4.2.1" evidence="7"/>
<dbReference type="AlphaFoldDB" id="A0A9D1A0R1"/>
<evidence type="ECO:0000256" key="7">
    <source>
        <dbReference type="PIRNR" id="PIRNR000477"/>
    </source>
</evidence>
<feature type="binding site" evidence="8">
    <location>
        <position position="118"/>
    </location>
    <ligand>
        <name>phosphate</name>
        <dbReference type="ChEBI" id="CHEBI:43474"/>
    </ligand>
</feature>
<feature type="binding site" evidence="8">
    <location>
        <begin position="86"/>
        <end position="88"/>
    </location>
    <ligand>
        <name>phosphate</name>
        <dbReference type="ChEBI" id="CHEBI:43474"/>
    </ligand>
</feature>
<evidence type="ECO:0000256" key="4">
    <source>
        <dbReference type="ARBA" id="ARBA00022676"/>
    </source>
</evidence>
<evidence type="ECO:0000313" key="11">
    <source>
        <dbReference type="Proteomes" id="UP000824261"/>
    </source>
</evidence>
<organism evidence="10 11">
    <name type="scientific">Candidatus Aveggerthella stercoripullorum</name>
    <dbReference type="NCBI Taxonomy" id="2840688"/>
    <lineage>
        <taxon>Bacteria</taxon>
        <taxon>Bacillati</taxon>
        <taxon>Actinomycetota</taxon>
        <taxon>Coriobacteriia</taxon>
        <taxon>Eggerthellales</taxon>
        <taxon>Eggerthellaceae</taxon>
        <taxon>Eggerthellaceae incertae sedis</taxon>
        <taxon>Candidatus Aveggerthella</taxon>
    </lineage>
</organism>
<comment type="function">
    <text evidence="1">The purine nucleoside phosphorylases catalyze the phosphorolytic breakdown of the N-glycosidic bond in the beta-(deoxy)ribonucleoside molecules, with the formation of the corresponding free purine bases and pentose-1-phosphate. Cleaves guanosine, inosine, 2'-deoxyguanosine and 2'-deoxyinosine.</text>
</comment>
<comment type="pathway">
    <text evidence="2 7">Purine metabolism; purine nucleoside salvage.</text>
</comment>
<feature type="binding site" evidence="8">
    <location>
        <position position="198"/>
    </location>
    <ligand>
        <name>a purine D-ribonucleoside</name>
        <dbReference type="ChEBI" id="CHEBI:142355"/>
    </ligand>
</feature>
<reference evidence="10" key="2">
    <citation type="journal article" date="2021" name="PeerJ">
        <title>Extensive microbial diversity within the chicken gut microbiome revealed by metagenomics and culture.</title>
        <authorList>
            <person name="Gilroy R."/>
            <person name="Ravi A."/>
            <person name="Getino M."/>
            <person name="Pursley I."/>
            <person name="Horton D.L."/>
            <person name="Alikhan N.F."/>
            <person name="Baker D."/>
            <person name="Gharbi K."/>
            <person name="Hall N."/>
            <person name="Watson M."/>
            <person name="Adriaenssens E.M."/>
            <person name="Foster-Nyarko E."/>
            <person name="Jarju S."/>
            <person name="Secka A."/>
            <person name="Antonio M."/>
            <person name="Oren A."/>
            <person name="Chaudhuri R.R."/>
            <person name="La Ragione R."/>
            <person name="Hildebrand F."/>
            <person name="Pallen M.J."/>
        </authorList>
    </citation>
    <scope>NUCLEOTIDE SEQUENCE</scope>
    <source>
        <strain evidence="10">ChiGjej1B1-2707</strain>
    </source>
</reference>
<name>A0A9D1A0R1_9ACTN</name>
<dbReference type="InterPro" id="IPR000845">
    <property type="entry name" value="Nucleoside_phosphorylase_d"/>
</dbReference>
<sequence>MVERNELAERLNRAADALRRRIGARRPTIGIILGSGLNPLAEKIEDAAFVPFREVPFMRQSTADGHVGRFVCGDFAGVCVLAMQGRLHGYEGCSAVDVAFPIWLMNRLGIRQLVTTNAAGAVNAAYQVGDFCVMNDQINLTGRNPIANLDAAGLAERFFSMLDCFDPRLRAIAREAALETGVRVQEGVYLGVLGPSFETRAEIRAFRTLGADTVAMSVCEEVIAARHVGMSVLGMSLITNMACGIQGSSPNEEEIRDVGASREDAFEALMRAIVPRMAGEAFCAPGV</sequence>
<evidence type="ECO:0000256" key="1">
    <source>
        <dbReference type="ARBA" id="ARBA00002678"/>
    </source>
</evidence>
<evidence type="ECO:0000256" key="3">
    <source>
        <dbReference type="ARBA" id="ARBA00006751"/>
    </source>
</evidence>
<evidence type="ECO:0000256" key="5">
    <source>
        <dbReference type="ARBA" id="ARBA00022679"/>
    </source>
</evidence>
<dbReference type="EMBL" id="DVGB01000014">
    <property type="protein sequence ID" value="HIR00928.1"/>
    <property type="molecule type" value="Genomic_DNA"/>
</dbReference>
<feature type="binding site" evidence="8">
    <location>
        <position position="66"/>
    </location>
    <ligand>
        <name>phosphate</name>
        <dbReference type="ChEBI" id="CHEBI:43474"/>
    </ligand>
</feature>
<dbReference type="NCBIfam" id="TIGR01697">
    <property type="entry name" value="PNPH-PUNA-XAPA"/>
    <property type="match status" value="1"/>
</dbReference>
<dbReference type="Proteomes" id="UP000824261">
    <property type="component" value="Unassembled WGS sequence"/>
</dbReference>
<feature type="domain" description="Nucleoside phosphorylase" evidence="9">
    <location>
        <begin position="28"/>
        <end position="274"/>
    </location>
</feature>
<dbReference type="Pfam" id="PF01048">
    <property type="entry name" value="PNP_UDP_1"/>
    <property type="match status" value="1"/>
</dbReference>
<proteinExistence type="inferred from homology"/>
<evidence type="ECO:0000259" key="9">
    <source>
        <dbReference type="Pfam" id="PF01048"/>
    </source>
</evidence>
<dbReference type="Gene3D" id="3.40.50.1580">
    <property type="entry name" value="Nucleoside phosphorylase domain"/>
    <property type="match status" value="1"/>
</dbReference>
<keyword evidence="5 7" id="KW-0808">Transferase</keyword>
<dbReference type="PANTHER" id="PTHR11904">
    <property type="entry name" value="METHYLTHIOADENOSINE/PURINE NUCLEOSIDE PHOSPHORYLASE"/>
    <property type="match status" value="1"/>
</dbReference>
<dbReference type="InterPro" id="IPR011268">
    <property type="entry name" value="Purine_phosphorylase"/>
</dbReference>
<gene>
    <name evidence="10" type="ORF">IAA69_01430</name>
</gene>
<comment type="catalytic activity">
    <reaction evidence="6">
        <text>a purine 2'-deoxy-D-ribonucleoside + phosphate = a purine nucleobase + 2-deoxy-alpha-D-ribose 1-phosphate</text>
        <dbReference type="Rhea" id="RHEA:36431"/>
        <dbReference type="ChEBI" id="CHEBI:26386"/>
        <dbReference type="ChEBI" id="CHEBI:43474"/>
        <dbReference type="ChEBI" id="CHEBI:57259"/>
        <dbReference type="ChEBI" id="CHEBI:142361"/>
        <dbReference type="EC" id="2.4.2.1"/>
    </reaction>
</comment>
<dbReference type="SUPFAM" id="SSF53167">
    <property type="entry name" value="Purine and uridine phosphorylases"/>
    <property type="match status" value="1"/>
</dbReference>
<reference evidence="10" key="1">
    <citation type="submission" date="2020-10" db="EMBL/GenBank/DDBJ databases">
        <authorList>
            <person name="Gilroy R."/>
        </authorList>
    </citation>
    <scope>NUCLEOTIDE SEQUENCE</scope>
    <source>
        <strain evidence="10">ChiGjej1B1-2707</strain>
    </source>
</reference>
<evidence type="ECO:0000256" key="6">
    <source>
        <dbReference type="ARBA" id="ARBA00048556"/>
    </source>
</evidence>
<dbReference type="GO" id="GO:0009116">
    <property type="term" value="P:nucleoside metabolic process"/>
    <property type="evidence" value="ECO:0007669"/>
    <property type="project" value="InterPro"/>
</dbReference>
<evidence type="ECO:0000313" key="10">
    <source>
        <dbReference type="EMBL" id="HIR00928.1"/>
    </source>
</evidence>
<dbReference type="GO" id="GO:0005737">
    <property type="term" value="C:cytoplasm"/>
    <property type="evidence" value="ECO:0007669"/>
    <property type="project" value="TreeGrafter"/>
</dbReference>
<evidence type="ECO:0000256" key="2">
    <source>
        <dbReference type="ARBA" id="ARBA00005058"/>
    </source>
</evidence>
<accession>A0A9D1A0R1</accession>
<dbReference type="InterPro" id="IPR035994">
    <property type="entry name" value="Nucleoside_phosphorylase_sf"/>
</dbReference>
<dbReference type="PIRSF" id="PIRSF000477">
    <property type="entry name" value="PurNPase"/>
    <property type="match status" value="1"/>
</dbReference>
<dbReference type="CDD" id="cd09009">
    <property type="entry name" value="PNP-EcPNPII_like"/>
    <property type="match status" value="1"/>
</dbReference>
<dbReference type="NCBIfam" id="NF006054">
    <property type="entry name" value="PRK08202.1"/>
    <property type="match status" value="1"/>
</dbReference>
<feature type="binding site" evidence="8">
    <location>
        <position position="240"/>
    </location>
    <ligand>
        <name>a purine D-ribonucleoside</name>
        <dbReference type="ChEBI" id="CHEBI:142355"/>
    </ligand>
</feature>